<keyword evidence="1" id="KW-0175">Coiled coil</keyword>
<gene>
    <name evidence="2" type="ORF">NAT47_01260</name>
</gene>
<protein>
    <recommendedName>
        <fullName evidence="4">Outer membrane protein beta-barrel domain-containing protein</fullName>
    </recommendedName>
</protein>
<sequence>MQKIILYTIVIVFSLVTKAVAQEKTFEQQAKEIASNIETITTEEKNALKKEIEAIDLQVKEGKISAEKGQELKLKIAEERAKNIETKVAIEEAKLAQLVQDKVDGKVLDSETIINGKHSISFPGGYRNGKKNVNNKERRTTSQFVLAMGFNNLVTDGSIANSDFGYLRSVFWEWGITLNTRLLQNSNLLNLKYGLGFQYNMLHATENRVFEDIGSETVLVTYPLDLKDNHTYFKNVYFVVPVHLEFDFSKTEVKDGKKIFKSHQGFRFGFGGFTGVNTNSKQFIRYETEGRKVRERTKADFNVNDFTYGLSTYIGYRATSLYVKYDLNPMFKNNNIDQNNVSLGIRFDLN</sequence>
<evidence type="ECO:0000256" key="1">
    <source>
        <dbReference type="SAM" id="Coils"/>
    </source>
</evidence>
<evidence type="ECO:0008006" key="4">
    <source>
        <dbReference type="Google" id="ProtNLM"/>
    </source>
</evidence>
<dbReference type="RefSeq" id="WP_250579594.1">
    <property type="nucleotide sequence ID" value="NZ_JAMLJN010000001.1"/>
</dbReference>
<proteinExistence type="predicted"/>
<evidence type="ECO:0000313" key="3">
    <source>
        <dbReference type="Proteomes" id="UP001203342"/>
    </source>
</evidence>
<accession>A0ABT0TDT5</accession>
<dbReference type="EMBL" id="JAMLJN010000001">
    <property type="protein sequence ID" value="MCL9769037.1"/>
    <property type="molecule type" value="Genomic_DNA"/>
</dbReference>
<reference evidence="2 3" key="1">
    <citation type="submission" date="2022-05" db="EMBL/GenBank/DDBJ databases">
        <title>Flavobacterium sp., isolated from activated sludge.</title>
        <authorList>
            <person name="Ran Q."/>
        </authorList>
    </citation>
    <scope>NUCLEOTIDE SEQUENCE [LARGE SCALE GENOMIC DNA]</scope>
    <source>
        <strain evidence="2 3">HXWNR69</strain>
    </source>
</reference>
<name>A0ABT0TDT5_9FLAO</name>
<comment type="caution">
    <text evidence="2">The sequence shown here is derived from an EMBL/GenBank/DDBJ whole genome shotgun (WGS) entry which is preliminary data.</text>
</comment>
<dbReference type="Proteomes" id="UP001203342">
    <property type="component" value="Unassembled WGS sequence"/>
</dbReference>
<organism evidence="2 3">
    <name type="scientific">Flavobacterium fragile</name>
    <dbReference type="NCBI Taxonomy" id="2949085"/>
    <lineage>
        <taxon>Bacteria</taxon>
        <taxon>Pseudomonadati</taxon>
        <taxon>Bacteroidota</taxon>
        <taxon>Flavobacteriia</taxon>
        <taxon>Flavobacteriales</taxon>
        <taxon>Flavobacteriaceae</taxon>
        <taxon>Flavobacterium</taxon>
    </lineage>
</organism>
<evidence type="ECO:0000313" key="2">
    <source>
        <dbReference type="EMBL" id="MCL9769037.1"/>
    </source>
</evidence>
<keyword evidence="3" id="KW-1185">Reference proteome</keyword>
<feature type="coiled-coil region" evidence="1">
    <location>
        <begin position="67"/>
        <end position="101"/>
    </location>
</feature>